<dbReference type="VEuPathDB" id="FungiDB:PSTT_15755"/>
<evidence type="ECO:0000313" key="1">
    <source>
        <dbReference type="EMBL" id="POV97821.1"/>
    </source>
</evidence>
<sequence length="109" mass="12535">MSQVSSARDSISIKAGIERIIEIVEDVTQVTSFLIIIYLTLFQERKPGILTTASIDNILMNLAELWTSVVQFSPESIQEYEWSTEMLWMFQTGKAYHCMEKRDIQVSLV</sequence>
<gene>
    <name evidence="1" type="ORF">PSHT_14366</name>
</gene>
<reference evidence="2" key="3">
    <citation type="journal article" date="2018" name="Mol. Plant Microbe Interact.">
        <title>Genome sequence resources for the wheat stripe rust pathogen (Puccinia striiformis f. sp. tritici) and the barley stripe rust pathogen (Puccinia striiformis f. sp. hordei).</title>
        <authorList>
            <person name="Xia C."/>
            <person name="Wang M."/>
            <person name="Yin C."/>
            <person name="Cornejo O.E."/>
            <person name="Hulbert S.H."/>
            <person name="Chen X."/>
        </authorList>
    </citation>
    <scope>NUCLEOTIDE SEQUENCE [LARGE SCALE GENOMIC DNA]</scope>
    <source>
        <strain evidence="2">93TX-2</strain>
    </source>
</reference>
<dbReference type="VEuPathDB" id="FungiDB:PSHT_14366"/>
<reference evidence="2" key="2">
    <citation type="journal article" date="2018" name="BMC Genomics">
        <title>Genomic insights into host adaptation between the wheat stripe rust pathogen (Puccinia striiformis f. sp. tritici) and the barley stripe rust pathogen (Puccinia striiformis f. sp. hordei).</title>
        <authorList>
            <person name="Xia C."/>
            <person name="Wang M."/>
            <person name="Yin C."/>
            <person name="Cornejo O.E."/>
            <person name="Hulbert S.H."/>
            <person name="Chen X."/>
        </authorList>
    </citation>
    <scope>NUCLEOTIDE SEQUENCE [LARGE SCALE GENOMIC DNA]</scope>
    <source>
        <strain evidence="2">93TX-2</strain>
    </source>
</reference>
<dbReference type="Proteomes" id="UP000238274">
    <property type="component" value="Unassembled WGS sequence"/>
</dbReference>
<reference evidence="1 2" key="1">
    <citation type="submission" date="2017-12" db="EMBL/GenBank/DDBJ databases">
        <title>Gene loss provides genomic basis for host adaptation in cereal stripe rust fungi.</title>
        <authorList>
            <person name="Xia C."/>
        </authorList>
    </citation>
    <scope>NUCLEOTIDE SEQUENCE [LARGE SCALE GENOMIC DNA]</scope>
    <source>
        <strain evidence="1 2">93TX-2</strain>
    </source>
</reference>
<protein>
    <submittedName>
        <fullName evidence="1">Uncharacterized protein</fullName>
    </submittedName>
</protein>
<dbReference type="AlphaFoldDB" id="A0A2S4UKT6"/>
<comment type="caution">
    <text evidence="1">The sequence shown here is derived from an EMBL/GenBank/DDBJ whole genome shotgun (WGS) entry which is preliminary data.</text>
</comment>
<name>A0A2S4UKT6_9BASI</name>
<accession>A0A2S4UKT6</accession>
<organism evidence="1 2">
    <name type="scientific">Puccinia striiformis</name>
    <dbReference type="NCBI Taxonomy" id="27350"/>
    <lineage>
        <taxon>Eukaryota</taxon>
        <taxon>Fungi</taxon>
        <taxon>Dikarya</taxon>
        <taxon>Basidiomycota</taxon>
        <taxon>Pucciniomycotina</taxon>
        <taxon>Pucciniomycetes</taxon>
        <taxon>Pucciniales</taxon>
        <taxon>Pucciniaceae</taxon>
        <taxon>Puccinia</taxon>
    </lineage>
</organism>
<proteinExistence type="predicted"/>
<keyword evidence="2" id="KW-1185">Reference proteome</keyword>
<dbReference type="EMBL" id="PKSM01000319">
    <property type="protein sequence ID" value="POV97821.1"/>
    <property type="molecule type" value="Genomic_DNA"/>
</dbReference>
<evidence type="ECO:0000313" key="2">
    <source>
        <dbReference type="Proteomes" id="UP000238274"/>
    </source>
</evidence>